<evidence type="ECO:0000256" key="1">
    <source>
        <dbReference type="SAM" id="Phobius"/>
    </source>
</evidence>
<dbReference type="HOGENOM" id="CLU_081563_0_0_0"/>
<dbReference type="STRING" id="861299.J421_4268"/>
<evidence type="ECO:0000313" key="3">
    <source>
        <dbReference type="Proteomes" id="UP000019151"/>
    </source>
</evidence>
<keyword evidence="1" id="KW-0812">Transmembrane</keyword>
<name>W0RNB0_9BACT</name>
<dbReference type="RefSeq" id="WP_025413241.1">
    <property type="nucleotide sequence ID" value="NZ_CP007128.1"/>
</dbReference>
<protein>
    <recommendedName>
        <fullName evidence="4">DUF1345 domain-containing protein</fullName>
    </recommendedName>
</protein>
<feature type="transmembrane region" description="Helical" evidence="1">
    <location>
        <begin position="48"/>
        <end position="69"/>
    </location>
</feature>
<feature type="transmembrane region" description="Helical" evidence="1">
    <location>
        <begin position="81"/>
        <end position="102"/>
    </location>
</feature>
<keyword evidence="3" id="KW-1185">Reference proteome</keyword>
<keyword evidence="1" id="KW-1133">Transmembrane helix</keyword>
<dbReference type="PATRIC" id="fig|861299.3.peg.4326"/>
<evidence type="ECO:0008006" key="4">
    <source>
        <dbReference type="Google" id="ProtNLM"/>
    </source>
</evidence>
<feature type="transmembrane region" description="Helical" evidence="1">
    <location>
        <begin position="181"/>
        <end position="202"/>
    </location>
</feature>
<reference evidence="2 3" key="1">
    <citation type="journal article" date="2014" name="Genome Announc.">
        <title>Genome Sequence and Methylome of Soil Bacterium Gemmatirosa kalamazoonensis KBS708T, a Member of the Rarely Cultivated Gemmatimonadetes Phylum.</title>
        <authorList>
            <person name="Debruyn J.M."/>
            <person name="Radosevich M."/>
            <person name="Wommack K.E."/>
            <person name="Polson S.W."/>
            <person name="Hauser L.J."/>
            <person name="Fawaz M.N."/>
            <person name="Korlach J."/>
            <person name="Tsai Y.C."/>
        </authorList>
    </citation>
    <scope>NUCLEOTIDE SEQUENCE [LARGE SCALE GENOMIC DNA]</scope>
    <source>
        <strain evidence="2 3">KBS708</strain>
    </source>
</reference>
<dbReference type="AlphaFoldDB" id="W0RNB0"/>
<keyword evidence="1" id="KW-0472">Membrane</keyword>
<organism evidence="2 3">
    <name type="scientific">Gemmatirosa kalamazoonensis</name>
    <dbReference type="NCBI Taxonomy" id="861299"/>
    <lineage>
        <taxon>Bacteria</taxon>
        <taxon>Pseudomonadati</taxon>
        <taxon>Gemmatimonadota</taxon>
        <taxon>Gemmatimonadia</taxon>
        <taxon>Gemmatimonadales</taxon>
        <taxon>Gemmatimonadaceae</taxon>
        <taxon>Gemmatirosa</taxon>
    </lineage>
</organism>
<dbReference type="InParanoid" id="W0RNB0"/>
<dbReference type="Proteomes" id="UP000019151">
    <property type="component" value="Chromosome"/>
</dbReference>
<dbReference type="eggNOG" id="COG4291">
    <property type="taxonomic scope" value="Bacteria"/>
</dbReference>
<accession>W0RNB0</accession>
<dbReference type="SUPFAM" id="SSF81324">
    <property type="entry name" value="Voltage-gated potassium channels"/>
    <property type="match status" value="1"/>
</dbReference>
<dbReference type="EMBL" id="CP007128">
    <property type="protein sequence ID" value="AHG91805.1"/>
    <property type="molecule type" value="Genomic_DNA"/>
</dbReference>
<feature type="transmembrane region" description="Helical" evidence="1">
    <location>
        <begin position="20"/>
        <end position="36"/>
    </location>
</feature>
<dbReference type="KEGG" id="gba:J421_4268"/>
<sequence length="205" mass="22621">MLATGLFYVALPDDMSAGPPWLLLVVVTLLLVPTVVTQRTGHRAANEAFGYVVTGVLTAALLYAIGRLVTLLPAHREPPIVLLRAAAMLWFATVLVFALWYWRLDAGGPNSRDQRRHAGEAHTRGAFLFPQMTLDVETLREHCDVETHWHPEFIDYLFLAFTASTAFSPTDVPVLSRWAKVLMMAQAVMSLATIALLAARAVNIL</sequence>
<evidence type="ECO:0000313" key="2">
    <source>
        <dbReference type="EMBL" id="AHG91805.1"/>
    </source>
</evidence>
<proteinExistence type="predicted"/>
<gene>
    <name evidence="2" type="ORF">J421_4268</name>
</gene>